<proteinExistence type="predicted"/>
<dbReference type="EMBL" id="LJRF01000190">
    <property type="protein sequence ID" value="KPY43318.1"/>
    <property type="molecule type" value="Genomic_DNA"/>
</dbReference>
<dbReference type="PATRIC" id="fig|55398.3.peg.3794"/>
<evidence type="ECO:0000256" key="1">
    <source>
        <dbReference type="SAM" id="MobiDB-lite"/>
    </source>
</evidence>
<dbReference type="Proteomes" id="UP000050554">
    <property type="component" value="Unassembled WGS sequence"/>
</dbReference>
<evidence type="ECO:0008006" key="4">
    <source>
        <dbReference type="Google" id="ProtNLM"/>
    </source>
</evidence>
<name>A0A0P9YGK1_PSESI</name>
<evidence type="ECO:0000313" key="2">
    <source>
        <dbReference type="EMBL" id="KPY43318.1"/>
    </source>
</evidence>
<gene>
    <name evidence="2" type="ORF">ALO47_03013</name>
</gene>
<dbReference type="SUPFAM" id="SSF51197">
    <property type="entry name" value="Clavaminate synthase-like"/>
    <property type="match status" value="1"/>
</dbReference>
<feature type="region of interest" description="Disordered" evidence="1">
    <location>
        <begin position="246"/>
        <end position="266"/>
    </location>
</feature>
<organism evidence="2 3">
    <name type="scientific">Pseudomonas syringae pv. ribicola</name>
    <dbReference type="NCBI Taxonomy" id="55398"/>
    <lineage>
        <taxon>Bacteria</taxon>
        <taxon>Pseudomonadati</taxon>
        <taxon>Pseudomonadota</taxon>
        <taxon>Gammaproteobacteria</taxon>
        <taxon>Pseudomonadales</taxon>
        <taxon>Pseudomonadaceae</taxon>
        <taxon>Pseudomonas</taxon>
    </lineage>
</organism>
<reference evidence="2 3" key="1">
    <citation type="submission" date="2015-09" db="EMBL/GenBank/DDBJ databases">
        <title>Genome announcement of multiple Pseudomonas syringae strains.</title>
        <authorList>
            <person name="Thakur S."/>
            <person name="Wang P.W."/>
            <person name="Gong Y."/>
            <person name="Weir B.S."/>
            <person name="Guttman D.S."/>
        </authorList>
    </citation>
    <scope>NUCLEOTIDE SEQUENCE [LARGE SCALE GENOMIC DNA]</scope>
    <source>
        <strain evidence="2 3">ICMP3882</strain>
    </source>
</reference>
<accession>A0A0P9YGK1</accession>
<comment type="caution">
    <text evidence="2">The sequence shown here is derived from an EMBL/GenBank/DDBJ whole genome shotgun (WGS) entry which is preliminary data.</text>
</comment>
<sequence>MPCLPDFDTQHVQHLAQDMDTQGFARLKNVLNDTDLEQLRAFTDRQASQHPGEYFAYHGESALSESLLASLWSTPEFKHLLGQLYEHGAQRQSISDQIFPVLRCVQGEQGLRESNCFHYDASLVTALIPIYIPTEGEECGDLMLFPNLRNVRQHIALNIIEKSLLQNRLTRWAMRVAIRHEWLKPKVLKLQPGDIYLFWGYRTLHANQACGPGLKRVTAIFHFGDPHSGSRVTRLILDHTQQRAARVSAQTGISPPETDTRQSPML</sequence>
<dbReference type="AlphaFoldDB" id="A0A0P9YGK1"/>
<protein>
    <recommendedName>
        <fullName evidence="4">Phytanoyl-CoA dioxygenase</fullName>
    </recommendedName>
</protein>
<dbReference type="Gene3D" id="2.60.120.620">
    <property type="entry name" value="q2cbj1_9rhob like domain"/>
    <property type="match status" value="1"/>
</dbReference>
<dbReference type="RefSeq" id="WP_004887106.1">
    <property type="nucleotide sequence ID" value="NZ_LJRF01000190.1"/>
</dbReference>
<evidence type="ECO:0000313" key="3">
    <source>
        <dbReference type="Proteomes" id="UP000050554"/>
    </source>
</evidence>